<dbReference type="EMBL" id="DYYG01000009">
    <property type="protein sequence ID" value="HJE22465.1"/>
    <property type="molecule type" value="Genomic_DNA"/>
</dbReference>
<dbReference type="SUPFAM" id="SSF51735">
    <property type="entry name" value="NAD(P)-binding Rossmann-fold domains"/>
    <property type="match status" value="1"/>
</dbReference>
<dbReference type="Proteomes" id="UP000742631">
    <property type="component" value="Unassembled WGS sequence"/>
</dbReference>
<comment type="function">
    <text evidence="6">Catalyzes the reduction of dTDP-6-deoxy-L-lyxo-4-hexulose to yield dTDP-L-rhamnose.</text>
</comment>
<evidence type="ECO:0000313" key="8">
    <source>
        <dbReference type="EMBL" id="HJE22465.1"/>
    </source>
</evidence>
<dbReference type="InterPro" id="IPR036291">
    <property type="entry name" value="NAD(P)-bd_dom_sf"/>
</dbReference>
<proteinExistence type="inferred from homology"/>
<evidence type="ECO:0000256" key="3">
    <source>
        <dbReference type="ARBA" id="ARBA00012929"/>
    </source>
</evidence>
<reference evidence="8" key="1">
    <citation type="journal article" date="2021" name="PeerJ">
        <title>Extensive microbial diversity within the chicken gut microbiome revealed by metagenomics and culture.</title>
        <authorList>
            <person name="Gilroy R."/>
            <person name="Ravi A."/>
            <person name="Getino M."/>
            <person name="Pursley I."/>
            <person name="Horton D.L."/>
            <person name="Alikhan N.F."/>
            <person name="Baker D."/>
            <person name="Gharbi K."/>
            <person name="Hall N."/>
            <person name="Watson M."/>
            <person name="Adriaenssens E.M."/>
            <person name="Foster-Nyarko E."/>
            <person name="Jarju S."/>
            <person name="Secka A."/>
            <person name="Antonio M."/>
            <person name="Oren A."/>
            <person name="Chaudhuri R.R."/>
            <person name="La Ragione R."/>
            <person name="Hildebrand F."/>
            <person name="Pallen M.J."/>
        </authorList>
    </citation>
    <scope>NUCLEOTIDE SEQUENCE</scope>
    <source>
        <strain evidence="8">316</strain>
    </source>
</reference>
<dbReference type="GO" id="GO:0008831">
    <property type="term" value="F:dTDP-4-dehydrorhamnose reductase activity"/>
    <property type="evidence" value="ECO:0007669"/>
    <property type="project" value="UniProtKB-EC"/>
</dbReference>
<dbReference type="GO" id="GO:0005829">
    <property type="term" value="C:cytosol"/>
    <property type="evidence" value="ECO:0007669"/>
    <property type="project" value="TreeGrafter"/>
</dbReference>
<name>A0A921DZC5_9HYPH</name>
<comment type="similarity">
    <text evidence="2 6">Belongs to the dTDP-4-dehydrorhamnose reductase family.</text>
</comment>
<dbReference type="InterPro" id="IPR005913">
    <property type="entry name" value="dTDP_dehydrorham_reduct"/>
</dbReference>
<organism evidence="8 9">
    <name type="scientific">Methylorubrum populi</name>
    <dbReference type="NCBI Taxonomy" id="223967"/>
    <lineage>
        <taxon>Bacteria</taxon>
        <taxon>Pseudomonadati</taxon>
        <taxon>Pseudomonadota</taxon>
        <taxon>Alphaproteobacteria</taxon>
        <taxon>Hyphomicrobiales</taxon>
        <taxon>Methylobacteriaceae</taxon>
        <taxon>Methylorubrum</taxon>
    </lineage>
</organism>
<dbReference type="AlphaFoldDB" id="A0A921DZC5"/>
<evidence type="ECO:0000256" key="5">
    <source>
        <dbReference type="ARBA" id="ARBA00048200"/>
    </source>
</evidence>
<comment type="cofactor">
    <cofactor evidence="6">
        <name>Mg(2+)</name>
        <dbReference type="ChEBI" id="CHEBI:18420"/>
    </cofactor>
    <text evidence="6">Binds 1 Mg(2+) ion per monomer.</text>
</comment>
<dbReference type="InterPro" id="IPR029903">
    <property type="entry name" value="RmlD-like-bd"/>
</dbReference>
<evidence type="ECO:0000259" key="7">
    <source>
        <dbReference type="Pfam" id="PF04321"/>
    </source>
</evidence>
<dbReference type="Pfam" id="PF04321">
    <property type="entry name" value="RmlD_sub_bind"/>
    <property type="match status" value="1"/>
</dbReference>
<dbReference type="Gene3D" id="3.40.50.720">
    <property type="entry name" value="NAD(P)-binding Rossmann-like Domain"/>
    <property type="match status" value="1"/>
</dbReference>
<dbReference type="GO" id="GO:0019305">
    <property type="term" value="P:dTDP-rhamnose biosynthetic process"/>
    <property type="evidence" value="ECO:0007669"/>
    <property type="project" value="TreeGrafter"/>
</dbReference>
<sequence length="292" mass="31924">MKIAVLGASGMLGSAAFQYLSHRFPGEVYGSARSAAAKRIFPADLAKNLVIGIDVDNADALAGFLREVRPDVVLNCVGIVKQLASAEDPLVAIPINAILPHRLARLADLVGARLVHISTDCVFTGRKGDYRESDASDAEDLYGRSKLLGEVDYPNAVTLRTSIIGREVGSRNGLVEWFLSQSGRVRGYRKAIFSGLTTDELVRVIAEHVLPNPDLRGVYHVSVDPISKFDLLGIVKEIYGVSTEIEPDDAVAIDRSLNSDRFRAAVGYAPPAWPDLIRNMRRFDDEFFSQAR</sequence>
<evidence type="ECO:0000256" key="2">
    <source>
        <dbReference type="ARBA" id="ARBA00010944"/>
    </source>
</evidence>
<comment type="catalytic activity">
    <reaction evidence="5 6">
        <text>dTDP-beta-L-rhamnose + NADP(+) = dTDP-4-dehydro-beta-L-rhamnose + NADPH + H(+)</text>
        <dbReference type="Rhea" id="RHEA:21796"/>
        <dbReference type="ChEBI" id="CHEBI:15378"/>
        <dbReference type="ChEBI" id="CHEBI:57510"/>
        <dbReference type="ChEBI" id="CHEBI:57783"/>
        <dbReference type="ChEBI" id="CHEBI:58349"/>
        <dbReference type="ChEBI" id="CHEBI:62830"/>
        <dbReference type="EC" id="1.1.1.133"/>
    </reaction>
</comment>
<dbReference type="PANTHER" id="PTHR10491">
    <property type="entry name" value="DTDP-4-DEHYDRORHAMNOSE REDUCTASE"/>
    <property type="match status" value="1"/>
</dbReference>
<dbReference type="PANTHER" id="PTHR10491:SF4">
    <property type="entry name" value="METHIONINE ADENOSYLTRANSFERASE 2 SUBUNIT BETA"/>
    <property type="match status" value="1"/>
</dbReference>
<evidence type="ECO:0000256" key="6">
    <source>
        <dbReference type="RuleBase" id="RU364082"/>
    </source>
</evidence>
<comment type="pathway">
    <text evidence="1 6">Carbohydrate biosynthesis; dTDP-L-rhamnose biosynthesis.</text>
</comment>
<keyword evidence="6" id="KW-0521">NADP</keyword>
<feature type="domain" description="RmlD-like substrate binding" evidence="7">
    <location>
        <begin position="1"/>
        <end position="230"/>
    </location>
</feature>
<evidence type="ECO:0000313" key="9">
    <source>
        <dbReference type="Proteomes" id="UP000742631"/>
    </source>
</evidence>
<gene>
    <name evidence="8" type="ORF">K8W01_02235</name>
</gene>
<comment type="caution">
    <text evidence="8">The sequence shown here is derived from an EMBL/GenBank/DDBJ whole genome shotgun (WGS) entry which is preliminary data.</text>
</comment>
<reference evidence="8" key="2">
    <citation type="submission" date="2021-09" db="EMBL/GenBank/DDBJ databases">
        <authorList>
            <person name="Gilroy R."/>
        </authorList>
    </citation>
    <scope>NUCLEOTIDE SEQUENCE</scope>
    <source>
        <strain evidence="8">316</strain>
    </source>
</reference>
<evidence type="ECO:0000256" key="1">
    <source>
        <dbReference type="ARBA" id="ARBA00004781"/>
    </source>
</evidence>
<protein>
    <recommendedName>
        <fullName evidence="4 6">dTDP-4-dehydrorhamnose reductase</fullName>
        <ecNumber evidence="3 6">1.1.1.133</ecNumber>
    </recommendedName>
</protein>
<dbReference type="EC" id="1.1.1.133" evidence="3 6"/>
<accession>A0A921DZC5</accession>
<dbReference type="CDD" id="cd05254">
    <property type="entry name" value="dTDP_HR_like_SDR_e"/>
    <property type="match status" value="1"/>
</dbReference>
<evidence type="ECO:0000256" key="4">
    <source>
        <dbReference type="ARBA" id="ARBA00017099"/>
    </source>
</evidence>
<keyword evidence="6" id="KW-0560">Oxidoreductase</keyword>